<keyword evidence="2 3" id="KW-0028">Amino-acid biosynthesis</keyword>
<dbReference type="CDD" id="cd02185">
    <property type="entry name" value="AroH"/>
    <property type="match status" value="1"/>
</dbReference>
<dbReference type="GO" id="GO:0009073">
    <property type="term" value="P:aromatic amino acid family biosynthetic process"/>
    <property type="evidence" value="ECO:0007669"/>
    <property type="project" value="UniProtKB-UniRule"/>
</dbReference>
<dbReference type="PROSITE" id="PS51167">
    <property type="entry name" value="CHORISMATE_MUT_1"/>
    <property type="match status" value="1"/>
</dbReference>
<evidence type="ECO:0000256" key="2">
    <source>
        <dbReference type="PIRSR" id="PIRSR005965-1"/>
    </source>
</evidence>
<feature type="binding site" evidence="2">
    <location>
        <position position="7"/>
    </location>
    <ligand>
        <name>prephenate</name>
        <dbReference type="ChEBI" id="CHEBI:29934"/>
    </ligand>
</feature>
<dbReference type="PIRSF" id="PIRSF005965">
    <property type="entry name" value="Chor_mut_AroH"/>
    <property type="match status" value="1"/>
</dbReference>
<evidence type="ECO:0000313" key="4">
    <source>
        <dbReference type="EMBL" id="QPC80778.1"/>
    </source>
</evidence>
<dbReference type="Proteomes" id="UP000594468">
    <property type="component" value="Chromosome"/>
</dbReference>
<keyword evidence="5" id="KW-1185">Reference proteome</keyword>
<dbReference type="Pfam" id="PF07736">
    <property type="entry name" value="CM_1"/>
    <property type="match status" value="1"/>
</dbReference>
<dbReference type="EC" id="5.4.99.5" evidence="1 3"/>
<dbReference type="AlphaFoldDB" id="A0A7S8E5I8"/>
<organism evidence="4 5">
    <name type="scientific">Phototrophicus methaneseepsis</name>
    <dbReference type="NCBI Taxonomy" id="2710758"/>
    <lineage>
        <taxon>Bacteria</taxon>
        <taxon>Bacillati</taxon>
        <taxon>Chloroflexota</taxon>
        <taxon>Candidatus Thermofontia</taxon>
        <taxon>Phototrophicales</taxon>
        <taxon>Phototrophicaceae</taxon>
        <taxon>Phototrophicus</taxon>
    </lineage>
</organism>
<accession>A0A7S8E5I8</accession>
<proteinExistence type="predicted"/>
<dbReference type="GO" id="GO:0046417">
    <property type="term" value="P:chorismate metabolic process"/>
    <property type="evidence" value="ECO:0007669"/>
    <property type="project" value="TreeGrafter"/>
</dbReference>
<evidence type="ECO:0000256" key="1">
    <source>
        <dbReference type="NCBIfam" id="TIGR01796"/>
    </source>
</evidence>
<dbReference type="KEGG" id="pmet:G4Y79_13775"/>
<keyword evidence="2 3" id="KW-0057">Aromatic amino acid biosynthesis</keyword>
<evidence type="ECO:0000256" key="3">
    <source>
        <dbReference type="PROSITE-ProRule" id="PRU00514"/>
    </source>
</evidence>
<dbReference type="PANTHER" id="PTHR21164:SF0">
    <property type="entry name" value="CHORISMATE MUTASE AROH"/>
    <property type="match status" value="1"/>
</dbReference>
<dbReference type="InterPro" id="IPR035959">
    <property type="entry name" value="RutC-like_sf"/>
</dbReference>
<sequence>MLVRGARGAITVDEDTEDAIIEATEEVLRAMIEANDIREEMVASALFTTTPDLTACYPAKAARLIGWTNTALMGFQEIHVPVGLKMCIRVLIHWNTDRSLNEVEHIYLRGAQVLRPDWKKV</sequence>
<name>A0A7S8E5I8_9CHLR</name>
<feature type="binding site" evidence="2">
    <location>
        <position position="89"/>
    </location>
    <ligand>
        <name>prephenate</name>
        <dbReference type="ChEBI" id="CHEBI:29934"/>
    </ligand>
</feature>
<dbReference type="EMBL" id="CP062983">
    <property type="protein sequence ID" value="QPC80778.1"/>
    <property type="molecule type" value="Genomic_DNA"/>
</dbReference>
<dbReference type="SUPFAM" id="SSF55298">
    <property type="entry name" value="YjgF-like"/>
    <property type="match status" value="1"/>
</dbReference>
<comment type="catalytic activity">
    <reaction evidence="3">
        <text>chorismate = prephenate</text>
        <dbReference type="Rhea" id="RHEA:13897"/>
        <dbReference type="ChEBI" id="CHEBI:29748"/>
        <dbReference type="ChEBI" id="CHEBI:29934"/>
        <dbReference type="EC" id="5.4.99.5"/>
    </reaction>
</comment>
<gene>
    <name evidence="4" type="primary">aroH</name>
    <name evidence="4" type="ORF">G4Y79_13775</name>
</gene>
<protein>
    <recommendedName>
        <fullName evidence="1 3">chorismate mutase</fullName>
        <ecNumber evidence="1 3">5.4.99.5</ecNumber>
    </recommendedName>
</protein>
<dbReference type="RefSeq" id="WP_195168853.1">
    <property type="nucleotide sequence ID" value="NZ_CP062983.1"/>
</dbReference>
<reference evidence="4 5" key="1">
    <citation type="submission" date="2020-02" db="EMBL/GenBank/DDBJ databases">
        <authorList>
            <person name="Zheng R.K."/>
            <person name="Sun C.M."/>
        </authorList>
    </citation>
    <scope>NUCLEOTIDE SEQUENCE [LARGE SCALE GENOMIC DNA]</scope>
    <source>
        <strain evidence="5">rifampicinis</strain>
    </source>
</reference>
<dbReference type="GO" id="GO:0004106">
    <property type="term" value="F:chorismate mutase activity"/>
    <property type="evidence" value="ECO:0007669"/>
    <property type="project" value="UniProtKB-UniRule"/>
</dbReference>
<keyword evidence="3 4" id="KW-0413">Isomerase</keyword>
<dbReference type="NCBIfam" id="TIGR01796">
    <property type="entry name" value="CM_mono_aroH"/>
    <property type="match status" value="1"/>
</dbReference>
<dbReference type="Gene3D" id="3.30.1330.40">
    <property type="entry name" value="RutC-like"/>
    <property type="match status" value="1"/>
</dbReference>
<dbReference type="InterPro" id="IPR008243">
    <property type="entry name" value="Chorismate_mutase_AroH"/>
</dbReference>
<evidence type="ECO:0000313" key="5">
    <source>
        <dbReference type="Proteomes" id="UP000594468"/>
    </source>
</evidence>
<dbReference type="GO" id="GO:0008652">
    <property type="term" value="P:amino acid biosynthetic process"/>
    <property type="evidence" value="ECO:0007669"/>
    <property type="project" value="UniProtKB-UniRule"/>
</dbReference>
<feature type="binding site" evidence="2">
    <location>
        <position position="107"/>
    </location>
    <ligand>
        <name>prephenate</name>
        <dbReference type="ChEBI" id="CHEBI:29934"/>
    </ligand>
</feature>
<dbReference type="PANTHER" id="PTHR21164">
    <property type="entry name" value="CHORISMATE MUTASE"/>
    <property type="match status" value="1"/>
</dbReference>